<gene>
    <name evidence="1" type="ORF">B4109_0765</name>
</gene>
<comment type="caution">
    <text evidence="1">The sequence shown here is derived from an EMBL/GenBank/DDBJ whole genome shotgun (WGS) entry which is preliminary data.</text>
</comment>
<protein>
    <submittedName>
        <fullName evidence="1">Uncharacterized protein</fullName>
    </submittedName>
</protein>
<sequence length="73" mass="8130">MFLILFYSGLGGKVTFLPDGKSNLQETEHPSRAEKWSGLSAEKTEPRYAIPYRRSSFAIDGTPKHEGFAPLLS</sequence>
<evidence type="ECO:0000313" key="2">
    <source>
        <dbReference type="Proteomes" id="UP000075424"/>
    </source>
</evidence>
<dbReference type="EMBL" id="LQYV01000143">
    <property type="protein sequence ID" value="KYD20863.1"/>
    <property type="molecule type" value="Genomic_DNA"/>
</dbReference>
<evidence type="ECO:0000313" key="1">
    <source>
        <dbReference type="EMBL" id="KYD20863.1"/>
    </source>
</evidence>
<accession>A0A150M8H7</accession>
<proteinExistence type="predicted"/>
<dbReference type="AlphaFoldDB" id="A0A150M8H7"/>
<organism evidence="1 2">
    <name type="scientific">Geobacillus stearothermophilus</name>
    <name type="common">Bacillus stearothermophilus</name>
    <dbReference type="NCBI Taxonomy" id="1422"/>
    <lineage>
        <taxon>Bacteria</taxon>
        <taxon>Bacillati</taxon>
        <taxon>Bacillota</taxon>
        <taxon>Bacilli</taxon>
        <taxon>Bacillales</taxon>
        <taxon>Anoxybacillaceae</taxon>
        <taxon>Geobacillus</taxon>
    </lineage>
</organism>
<name>A0A150M8H7_GEOSE</name>
<dbReference type="Proteomes" id="UP000075424">
    <property type="component" value="Unassembled WGS sequence"/>
</dbReference>
<dbReference type="PATRIC" id="fig|1422.18.peg.1881"/>
<reference evidence="1 2" key="1">
    <citation type="submission" date="2016-01" db="EMBL/GenBank/DDBJ databases">
        <title>Draft Genome Sequences of Seven Thermophilic Sporeformers Isolated from Foods.</title>
        <authorList>
            <person name="Berendsen E.M."/>
            <person name="Wells-Bennik M.H."/>
            <person name="Krawcyk A.O."/>
            <person name="De Jong A."/>
            <person name="Holsappel S."/>
            <person name="Eijlander R.T."/>
            <person name="Kuipers O.P."/>
        </authorList>
    </citation>
    <scope>NUCLEOTIDE SEQUENCE [LARGE SCALE GENOMIC DNA]</scope>
    <source>
        <strain evidence="1 2">B4109</strain>
    </source>
</reference>